<dbReference type="SUPFAM" id="SSF49785">
    <property type="entry name" value="Galactose-binding domain-like"/>
    <property type="match status" value="2"/>
</dbReference>
<dbReference type="InterPro" id="IPR050883">
    <property type="entry name" value="PNGase"/>
</dbReference>
<dbReference type="Proteomes" id="UP001500618">
    <property type="component" value="Unassembled WGS sequence"/>
</dbReference>
<organism evidence="2 3">
    <name type="scientific">Fodinicola feengrottensis</name>
    <dbReference type="NCBI Taxonomy" id="435914"/>
    <lineage>
        <taxon>Bacteria</taxon>
        <taxon>Bacillati</taxon>
        <taxon>Actinomycetota</taxon>
        <taxon>Actinomycetes</taxon>
        <taxon>Mycobacteriales</taxon>
        <taxon>Fodinicola</taxon>
    </lineage>
</organism>
<dbReference type="PANTHER" id="PTHR12143:SF43">
    <property type="entry name" value="PUTATIVE-RELATED"/>
    <property type="match status" value="1"/>
</dbReference>
<sequence>MTSAFSTGIPGNIADKITKITASGENTSGGEVKENLADGDVHSKWLVFAPTGWVQYELSEPVAIVKYAVASANDEPGRDPKDWTLTGSADGTTWTTVDSRGGESFSSRMQLKQYDTTNKAAYRFYRWTVTANAGADILQASEWQLAVDPTIDPPQPNMQTKIATGPASAPDAKANVGYTGLHSLLYAGSQTSAGRGYSYNKIYDVSVPVGRDTELSYLLFPELTGDDLRYSSTYASVDLAFSDGTYLSQLGAQDQHGIGLDPMSQGKSKTIYANQWNHVAANIGKVAAGKKISRILVAYDSPNGAALFRGWLDDIAITAHPASRSYRAPSDYVLTTRGTQSSSNFSRGNNFPATAVPHGFNFWTPETNAGSTDWLYNYNRSNDAANLPELQAFALSHEPSPWMGDRQTFQVMPSIADGTPDASRTGRALAFQHSNEIASPDYYSVKFQNGLRTELAPTDHAAMFRFTFPGQSANLIFDNVNNGGGLTLDPGGRTISGYSDVKSGLSVGAGRIFVYATFDRAVAGSGMLPGGGGSNVTGYLKFTLPSAGSAVTMRIATSLISVDQAKKNLDLEVGPGSTFERVRAAAKSQWDSKLGVITVTGASTDQLTTLYSNLYRLFLYPNSGFENTGTARKPVYSYASPTAPRTGADTPTQTGSSVRTGKIYVNNGFWDTYRTTWPAYSLLTPDDAGTMISGFLQLYQDGGWVPRWSSPGYANLMTGTSSDVAFADAYLKGVSNFDVQAAYDAALRNATVTPPNDSIGRKGLASSIFLGYTPTSTGEGMSWAMEGYVNDFGIANLSKALYDRSKPNDPRRNEYLSNYHYFTNRAQNYVHMFDPSIGFFQGRKPDGSWNQAASTYDPRVWGGDYTETDGWGMAFTVPQDGNGLANLYGGKAGLAKKLDQYFATPETATFPGSYGGVIHEMTEARDVRMGEYGHSNQPAHHILYMYDYAGQPYQTQAKVREALSRLYLGSEIGQGYPGDEDNGEMSAWQIFSSLGIYPLQMGSPSYAIGSPQFKQAVVHLQNGRKLVINAPNNSARNVYVQSLRVNGRPYDKTYLPQDLLAHGGVLDFSMGPNPSRWGTGPNDAPPSITQGTAVAQPWADTLATDGSTITAADGTNVHALVDNTSATQATFGSATPTIEMSPPAGKAISAYTLTSGTAAGDPKSWVLEGSTDGTHWTGLDTQQNQTFAWRSQTRAFAIAHPGAYTTYRIRVTSATGTVSLAEVELLA</sequence>
<name>A0ABP4RZV5_9ACTN</name>
<dbReference type="Gene3D" id="1.20.1610.10">
    <property type="entry name" value="alpha-1,2-mannosidases domains"/>
    <property type="match status" value="1"/>
</dbReference>
<dbReference type="Gene3D" id="2.70.98.10">
    <property type="match status" value="1"/>
</dbReference>
<dbReference type="PROSITE" id="PS50022">
    <property type="entry name" value="FA58C_3"/>
    <property type="match status" value="1"/>
</dbReference>
<protein>
    <submittedName>
        <fullName evidence="2">GH92 family glycosyl hydrolase</fullName>
    </submittedName>
</protein>
<gene>
    <name evidence="2" type="ORF">GCM10009765_08180</name>
</gene>
<comment type="caution">
    <text evidence="2">The sequence shown here is derived from an EMBL/GenBank/DDBJ whole genome shotgun (WGS) entry which is preliminary data.</text>
</comment>
<evidence type="ECO:0000259" key="1">
    <source>
        <dbReference type="PROSITE" id="PS50022"/>
    </source>
</evidence>
<dbReference type="InterPro" id="IPR008928">
    <property type="entry name" value="6-hairpin_glycosidase_sf"/>
</dbReference>
<accession>A0ABP4RZV5</accession>
<dbReference type="PANTHER" id="PTHR12143">
    <property type="entry name" value="PEPTIDE N-GLYCANASE PNGASE -RELATED"/>
    <property type="match status" value="1"/>
</dbReference>
<dbReference type="InterPro" id="IPR000421">
    <property type="entry name" value="FA58C"/>
</dbReference>
<dbReference type="Pfam" id="PF07971">
    <property type="entry name" value="Glyco_hydro_92"/>
    <property type="match status" value="1"/>
</dbReference>
<dbReference type="InterPro" id="IPR012939">
    <property type="entry name" value="Glyco_hydro_92"/>
</dbReference>
<dbReference type="InterPro" id="IPR041371">
    <property type="entry name" value="GH92_N"/>
</dbReference>
<reference evidence="3" key="1">
    <citation type="journal article" date="2019" name="Int. J. Syst. Evol. Microbiol.">
        <title>The Global Catalogue of Microorganisms (GCM) 10K type strain sequencing project: providing services to taxonomists for standard genome sequencing and annotation.</title>
        <authorList>
            <consortium name="The Broad Institute Genomics Platform"/>
            <consortium name="The Broad Institute Genome Sequencing Center for Infectious Disease"/>
            <person name="Wu L."/>
            <person name="Ma J."/>
        </authorList>
    </citation>
    <scope>NUCLEOTIDE SEQUENCE [LARGE SCALE GENOMIC DNA]</scope>
    <source>
        <strain evidence="3">JCM 14718</strain>
    </source>
</reference>
<evidence type="ECO:0000313" key="2">
    <source>
        <dbReference type="EMBL" id="GAA1661101.1"/>
    </source>
</evidence>
<dbReference type="SUPFAM" id="SSF48208">
    <property type="entry name" value="Six-hairpin glycosidases"/>
    <property type="match status" value="1"/>
</dbReference>
<feature type="domain" description="F5/8 type C" evidence="1">
    <location>
        <begin position="2"/>
        <end position="107"/>
    </location>
</feature>
<dbReference type="Gene3D" id="2.60.120.260">
    <property type="entry name" value="Galactose-binding domain-like"/>
    <property type="match status" value="2"/>
</dbReference>
<evidence type="ECO:0000313" key="3">
    <source>
        <dbReference type="Proteomes" id="UP001500618"/>
    </source>
</evidence>
<proteinExistence type="predicted"/>
<keyword evidence="2" id="KW-0378">Hydrolase</keyword>
<dbReference type="InterPro" id="IPR008979">
    <property type="entry name" value="Galactose-bd-like_sf"/>
</dbReference>
<dbReference type="Pfam" id="PF17678">
    <property type="entry name" value="Glyco_hydro_92N"/>
    <property type="match status" value="1"/>
</dbReference>
<dbReference type="Gene3D" id="1.20.1050.60">
    <property type="entry name" value="alpha-1,2-mannosidase"/>
    <property type="match status" value="1"/>
</dbReference>
<dbReference type="Pfam" id="PF00754">
    <property type="entry name" value="F5_F8_type_C"/>
    <property type="match status" value="1"/>
</dbReference>
<keyword evidence="3" id="KW-1185">Reference proteome</keyword>
<dbReference type="InterPro" id="IPR005887">
    <property type="entry name" value="GH92_a_mannosidase_put"/>
</dbReference>
<dbReference type="NCBIfam" id="TIGR01180">
    <property type="entry name" value="aman2_put"/>
    <property type="match status" value="1"/>
</dbReference>
<dbReference type="Gene3D" id="3.30.2080.10">
    <property type="entry name" value="GH92 mannosidase domain"/>
    <property type="match status" value="1"/>
</dbReference>
<dbReference type="EMBL" id="BAAANY010000002">
    <property type="protein sequence ID" value="GAA1661101.1"/>
    <property type="molecule type" value="Genomic_DNA"/>
</dbReference>
<dbReference type="GO" id="GO:0016787">
    <property type="term" value="F:hydrolase activity"/>
    <property type="evidence" value="ECO:0007669"/>
    <property type="project" value="UniProtKB-KW"/>
</dbReference>
<dbReference type="InterPro" id="IPR014718">
    <property type="entry name" value="GH-type_carb-bd"/>
</dbReference>